<organism evidence="1 2">
    <name type="scientific">Caerostris extrusa</name>
    <name type="common">Bark spider</name>
    <name type="synonym">Caerostris bankana</name>
    <dbReference type="NCBI Taxonomy" id="172846"/>
    <lineage>
        <taxon>Eukaryota</taxon>
        <taxon>Metazoa</taxon>
        <taxon>Ecdysozoa</taxon>
        <taxon>Arthropoda</taxon>
        <taxon>Chelicerata</taxon>
        <taxon>Arachnida</taxon>
        <taxon>Araneae</taxon>
        <taxon>Araneomorphae</taxon>
        <taxon>Entelegynae</taxon>
        <taxon>Araneoidea</taxon>
        <taxon>Araneidae</taxon>
        <taxon>Caerostris</taxon>
    </lineage>
</organism>
<evidence type="ECO:0000313" key="1">
    <source>
        <dbReference type="EMBL" id="GIZ04707.1"/>
    </source>
</evidence>
<gene>
    <name evidence="1" type="ORF">CEXT_785231</name>
</gene>
<accession>A0AAV4YBU3</accession>
<proteinExistence type="predicted"/>
<reference evidence="1 2" key="1">
    <citation type="submission" date="2021-06" db="EMBL/GenBank/DDBJ databases">
        <title>Caerostris extrusa draft genome.</title>
        <authorList>
            <person name="Kono N."/>
            <person name="Arakawa K."/>
        </authorList>
    </citation>
    <scope>NUCLEOTIDE SEQUENCE [LARGE SCALE GENOMIC DNA]</scope>
</reference>
<dbReference type="Proteomes" id="UP001054945">
    <property type="component" value="Unassembled WGS sequence"/>
</dbReference>
<dbReference type="EMBL" id="BPLR01019124">
    <property type="protein sequence ID" value="GIZ04707.1"/>
    <property type="molecule type" value="Genomic_DNA"/>
</dbReference>
<keyword evidence="2" id="KW-1185">Reference proteome</keyword>
<name>A0AAV4YBU3_CAEEX</name>
<dbReference type="AlphaFoldDB" id="A0AAV4YBU3"/>
<protein>
    <submittedName>
        <fullName evidence="1">Uncharacterized protein</fullName>
    </submittedName>
</protein>
<sequence>MVNSLEVVGQRMYWKVVFNVLKENGGEYVGRVVEICWKDDKSCGRRREYARKEKCVGRSGMANMLTVWDEEYVGRH</sequence>
<comment type="caution">
    <text evidence="1">The sequence shown here is derived from an EMBL/GenBank/DDBJ whole genome shotgun (WGS) entry which is preliminary data.</text>
</comment>
<evidence type="ECO:0000313" key="2">
    <source>
        <dbReference type="Proteomes" id="UP001054945"/>
    </source>
</evidence>